<name>A0A821IC69_9BILA</name>
<sequence>MPNFSNLLQTIILNNSCASVAFFEHWIGMISPNYLTPSIERLVIIETGYYTYGIAYLIKHLTLGNTLQYLHLVFEYPDDDYMHVLIALVKTQISVHSMVLEVENGM</sequence>
<evidence type="ECO:0000313" key="1">
    <source>
        <dbReference type="EMBL" id="CAF4695793.1"/>
    </source>
</evidence>
<evidence type="ECO:0000313" key="2">
    <source>
        <dbReference type="Proteomes" id="UP000663862"/>
    </source>
</evidence>
<dbReference type="AlphaFoldDB" id="A0A821IC69"/>
<dbReference type="EMBL" id="CAJOBQ010008990">
    <property type="protein sequence ID" value="CAF4695793.1"/>
    <property type="molecule type" value="Genomic_DNA"/>
</dbReference>
<reference evidence="1" key="1">
    <citation type="submission" date="2021-02" db="EMBL/GenBank/DDBJ databases">
        <authorList>
            <person name="Nowell W R."/>
        </authorList>
    </citation>
    <scope>NUCLEOTIDE SEQUENCE</scope>
</reference>
<comment type="caution">
    <text evidence="1">The sequence shown here is derived from an EMBL/GenBank/DDBJ whole genome shotgun (WGS) entry which is preliminary data.</text>
</comment>
<organism evidence="1 2">
    <name type="scientific">Rotaria socialis</name>
    <dbReference type="NCBI Taxonomy" id="392032"/>
    <lineage>
        <taxon>Eukaryota</taxon>
        <taxon>Metazoa</taxon>
        <taxon>Spiralia</taxon>
        <taxon>Gnathifera</taxon>
        <taxon>Rotifera</taxon>
        <taxon>Eurotatoria</taxon>
        <taxon>Bdelloidea</taxon>
        <taxon>Philodinida</taxon>
        <taxon>Philodinidae</taxon>
        <taxon>Rotaria</taxon>
    </lineage>
</organism>
<proteinExistence type="predicted"/>
<accession>A0A821IC69</accession>
<gene>
    <name evidence="1" type="ORF">TSG867_LOCUS33089</name>
</gene>
<dbReference type="Proteomes" id="UP000663862">
    <property type="component" value="Unassembled WGS sequence"/>
</dbReference>
<protein>
    <submittedName>
        <fullName evidence="1">Uncharacterized protein</fullName>
    </submittedName>
</protein>